<dbReference type="KEGG" id="cfus:CYFUS_005027"/>
<accession>A0A250J7Z3</accession>
<keyword evidence="1" id="KW-0732">Signal</keyword>
<evidence type="ECO:0000313" key="3">
    <source>
        <dbReference type="Proteomes" id="UP000217257"/>
    </source>
</evidence>
<protein>
    <submittedName>
        <fullName evidence="2">Uncharacterized protein</fullName>
    </submittedName>
</protein>
<name>A0A250J7Z3_9BACT</name>
<feature type="chain" id="PRO_5012038306" evidence="1">
    <location>
        <begin position="26"/>
        <end position="48"/>
    </location>
</feature>
<organism evidence="2 3">
    <name type="scientific">Cystobacter fuscus</name>
    <dbReference type="NCBI Taxonomy" id="43"/>
    <lineage>
        <taxon>Bacteria</taxon>
        <taxon>Pseudomonadati</taxon>
        <taxon>Myxococcota</taxon>
        <taxon>Myxococcia</taxon>
        <taxon>Myxococcales</taxon>
        <taxon>Cystobacterineae</taxon>
        <taxon>Archangiaceae</taxon>
        <taxon>Cystobacter</taxon>
    </lineage>
</organism>
<sequence length="48" mass="4933">MKRIIALAAAVLALGMGFASSSVQADDCQPPCWKDPVTGKIICGTPCP</sequence>
<dbReference type="AlphaFoldDB" id="A0A250J7Z3"/>
<dbReference type="EMBL" id="CP022098">
    <property type="protein sequence ID" value="ATB39582.1"/>
    <property type="molecule type" value="Genomic_DNA"/>
</dbReference>
<reference evidence="2 3" key="1">
    <citation type="submission" date="2017-06" db="EMBL/GenBank/DDBJ databases">
        <title>Sequencing and comparative analysis of myxobacterial genomes.</title>
        <authorList>
            <person name="Rupp O."/>
            <person name="Goesmann A."/>
            <person name="Sogaard-Andersen L."/>
        </authorList>
    </citation>
    <scope>NUCLEOTIDE SEQUENCE [LARGE SCALE GENOMIC DNA]</scope>
    <source>
        <strain evidence="2 3">DSM 52655</strain>
    </source>
</reference>
<proteinExistence type="predicted"/>
<feature type="signal peptide" evidence="1">
    <location>
        <begin position="1"/>
        <end position="25"/>
    </location>
</feature>
<evidence type="ECO:0000313" key="2">
    <source>
        <dbReference type="EMBL" id="ATB39582.1"/>
    </source>
</evidence>
<dbReference type="Proteomes" id="UP000217257">
    <property type="component" value="Chromosome"/>
</dbReference>
<dbReference type="RefSeq" id="WP_198316058.1">
    <property type="nucleotide sequence ID" value="NZ_CP022098.1"/>
</dbReference>
<gene>
    <name evidence="2" type="ORF">CYFUS_005027</name>
</gene>
<evidence type="ECO:0000256" key="1">
    <source>
        <dbReference type="SAM" id="SignalP"/>
    </source>
</evidence>